<dbReference type="AlphaFoldDB" id="A0AAE0MMP5"/>
<dbReference type="GO" id="GO:0051382">
    <property type="term" value="P:kinetochore assembly"/>
    <property type="evidence" value="ECO:0007669"/>
    <property type="project" value="InterPro"/>
</dbReference>
<proteinExistence type="inferred from homology"/>
<gene>
    <name evidence="10" type="ORF">B0T19DRAFT_412245</name>
</gene>
<evidence type="ECO:0000256" key="8">
    <source>
        <dbReference type="SAM" id="Coils"/>
    </source>
</evidence>
<dbReference type="GO" id="GO:0000776">
    <property type="term" value="C:kinetochore"/>
    <property type="evidence" value="ECO:0007669"/>
    <property type="project" value="UniProtKB-KW"/>
</dbReference>
<dbReference type="GO" id="GO:0043515">
    <property type="term" value="F:kinetochore binding"/>
    <property type="evidence" value="ECO:0007669"/>
    <property type="project" value="TreeGrafter"/>
</dbReference>
<feature type="coiled-coil region" evidence="8">
    <location>
        <begin position="120"/>
        <end position="185"/>
    </location>
</feature>
<dbReference type="GO" id="GO:0005634">
    <property type="term" value="C:nucleus"/>
    <property type="evidence" value="ECO:0007669"/>
    <property type="project" value="UniProtKB-SubCell"/>
</dbReference>
<dbReference type="Pfam" id="PF05837">
    <property type="entry name" value="CENP-H"/>
    <property type="match status" value="1"/>
</dbReference>
<organism evidence="10 11">
    <name type="scientific">Cercophora scortea</name>
    <dbReference type="NCBI Taxonomy" id="314031"/>
    <lineage>
        <taxon>Eukaryota</taxon>
        <taxon>Fungi</taxon>
        <taxon>Dikarya</taxon>
        <taxon>Ascomycota</taxon>
        <taxon>Pezizomycotina</taxon>
        <taxon>Sordariomycetes</taxon>
        <taxon>Sordariomycetidae</taxon>
        <taxon>Sordariales</taxon>
        <taxon>Lasiosphaeriaceae</taxon>
        <taxon>Cercophora</taxon>
    </lineage>
</organism>
<comment type="similarity">
    <text evidence="7">Belongs to the CENP-H/MCM16 family.</text>
</comment>
<keyword evidence="4" id="KW-0995">Kinetochore</keyword>
<accession>A0AAE0MMP5</accession>
<name>A0AAE0MMP5_9PEZI</name>
<reference evidence="10" key="2">
    <citation type="submission" date="2023-06" db="EMBL/GenBank/DDBJ databases">
        <authorList>
            <consortium name="Lawrence Berkeley National Laboratory"/>
            <person name="Haridas S."/>
            <person name="Hensen N."/>
            <person name="Bonometti L."/>
            <person name="Westerberg I."/>
            <person name="Brannstrom I.O."/>
            <person name="Guillou S."/>
            <person name="Cros-Aarteil S."/>
            <person name="Calhoun S."/>
            <person name="Kuo A."/>
            <person name="Mondo S."/>
            <person name="Pangilinan J."/>
            <person name="Riley R."/>
            <person name="Labutti K."/>
            <person name="Andreopoulos B."/>
            <person name="Lipzen A."/>
            <person name="Chen C."/>
            <person name="Yanf M."/>
            <person name="Daum C."/>
            <person name="Ng V."/>
            <person name="Clum A."/>
            <person name="Steindorff A."/>
            <person name="Ohm R."/>
            <person name="Martin F."/>
            <person name="Silar P."/>
            <person name="Natvig D."/>
            <person name="Lalanne C."/>
            <person name="Gautier V."/>
            <person name="Ament-Velasquez S.L."/>
            <person name="Kruys A."/>
            <person name="Hutchinson M.I."/>
            <person name="Powell A.J."/>
            <person name="Barry K."/>
            <person name="Miller A.N."/>
            <person name="Grigoriev I.V."/>
            <person name="Debuchy R."/>
            <person name="Gladieux P."/>
            <person name="Thoren M.H."/>
            <person name="Johannesson H."/>
        </authorList>
    </citation>
    <scope>NUCLEOTIDE SEQUENCE</scope>
    <source>
        <strain evidence="10">SMH4131-1</strain>
    </source>
</reference>
<dbReference type="GO" id="GO:0007059">
    <property type="term" value="P:chromosome segregation"/>
    <property type="evidence" value="ECO:0007669"/>
    <property type="project" value="TreeGrafter"/>
</dbReference>
<protein>
    <submittedName>
        <fullName evidence="10">Centromere protein H (CENP-H)-domain-containing protein</fullName>
    </submittedName>
</protein>
<dbReference type="Proteomes" id="UP001286456">
    <property type="component" value="Unassembled WGS sequence"/>
</dbReference>
<dbReference type="EMBL" id="JAUEPO010000001">
    <property type="protein sequence ID" value="KAK3337338.1"/>
    <property type="molecule type" value="Genomic_DNA"/>
</dbReference>
<evidence type="ECO:0000256" key="7">
    <source>
        <dbReference type="ARBA" id="ARBA00025735"/>
    </source>
</evidence>
<comment type="subcellular location">
    <subcellularLocation>
        <location evidence="2">Chromosome</location>
        <location evidence="2">Centromere</location>
        <location evidence="2">Kinetochore</location>
    </subcellularLocation>
    <subcellularLocation>
        <location evidence="1">Nucleus</location>
    </subcellularLocation>
</comment>
<dbReference type="GO" id="GO:0007052">
    <property type="term" value="P:mitotic spindle organization"/>
    <property type="evidence" value="ECO:0007669"/>
    <property type="project" value="TreeGrafter"/>
</dbReference>
<keyword evidence="6" id="KW-0137">Centromere</keyword>
<evidence type="ECO:0000313" key="11">
    <source>
        <dbReference type="Proteomes" id="UP001286456"/>
    </source>
</evidence>
<keyword evidence="8" id="KW-0175">Coiled coil</keyword>
<evidence type="ECO:0000259" key="9">
    <source>
        <dbReference type="Pfam" id="PF05837"/>
    </source>
</evidence>
<dbReference type="InterPro" id="IPR008426">
    <property type="entry name" value="CENP-H_C"/>
</dbReference>
<evidence type="ECO:0000313" key="10">
    <source>
        <dbReference type="EMBL" id="KAK3337338.1"/>
    </source>
</evidence>
<evidence type="ECO:0000256" key="6">
    <source>
        <dbReference type="ARBA" id="ARBA00023328"/>
    </source>
</evidence>
<reference evidence="10" key="1">
    <citation type="journal article" date="2023" name="Mol. Phylogenet. Evol.">
        <title>Genome-scale phylogeny and comparative genomics of the fungal order Sordariales.</title>
        <authorList>
            <person name="Hensen N."/>
            <person name="Bonometti L."/>
            <person name="Westerberg I."/>
            <person name="Brannstrom I.O."/>
            <person name="Guillou S."/>
            <person name="Cros-Aarteil S."/>
            <person name="Calhoun S."/>
            <person name="Haridas S."/>
            <person name="Kuo A."/>
            <person name="Mondo S."/>
            <person name="Pangilinan J."/>
            <person name="Riley R."/>
            <person name="LaButti K."/>
            <person name="Andreopoulos B."/>
            <person name="Lipzen A."/>
            <person name="Chen C."/>
            <person name="Yan M."/>
            <person name="Daum C."/>
            <person name="Ng V."/>
            <person name="Clum A."/>
            <person name="Steindorff A."/>
            <person name="Ohm R.A."/>
            <person name="Martin F."/>
            <person name="Silar P."/>
            <person name="Natvig D.O."/>
            <person name="Lalanne C."/>
            <person name="Gautier V."/>
            <person name="Ament-Velasquez S.L."/>
            <person name="Kruys A."/>
            <person name="Hutchinson M.I."/>
            <person name="Powell A.J."/>
            <person name="Barry K."/>
            <person name="Miller A.N."/>
            <person name="Grigoriev I.V."/>
            <person name="Debuchy R."/>
            <person name="Gladieux P."/>
            <person name="Hiltunen Thoren M."/>
            <person name="Johannesson H."/>
        </authorList>
    </citation>
    <scope>NUCLEOTIDE SEQUENCE</scope>
    <source>
        <strain evidence="10">SMH4131-1</strain>
    </source>
</reference>
<sequence length="219" mass="24336">MSASDMTGPPCLSETEQRVLELYDKLQELQIELALLKGQQDYSHGASPPRRGETTQLHLLEAKAALALRNDVVESVMTVQPILEAVHNGTQASPVERDLSPYVEQRDRVAVKAAIQSGQSEQARHDLQALEVESVKLKNRNAQLASAVLRMAAKSRRRSMEMMDDPQLKRELDEMENEARASRQRWKVIKGTASAVVVGSGIDWVQDERLKGLVLDAAD</sequence>
<evidence type="ECO:0000256" key="4">
    <source>
        <dbReference type="ARBA" id="ARBA00022838"/>
    </source>
</evidence>
<feature type="domain" description="Centromere protein H C-terminal" evidence="9">
    <location>
        <begin position="17"/>
        <end position="217"/>
    </location>
</feature>
<keyword evidence="5" id="KW-0539">Nucleus</keyword>
<evidence type="ECO:0000256" key="2">
    <source>
        <dbReference type="ARBA" id="ARBA00004629"/>
    </source>
</evidence>
<evidence type="ECO:0000256" key="5">
    <source>
        <dbReference type="ARBA" id="ARBA00023242"/>
    </source>
</evidence>
<evidence type="ECO:0000256" key="3">
    <source>
        <dbReference type="ARBA" id="ARBA00022454"/>
    </source>
</evidence>
<evidence type="ECO:0000256" key="1">
    <source>
        <dbReference type="ARBA" id="ARBA00004123"/>
    </source>
</evidence>
<dbReference type="PANTHER" id="PTHR48122">
    <property type="entry name" value="CENTROMERE PROTEIN H"/>
    <property type="match status" value="1"/>
</dbReference>
<keyword evidence="11" id="KW-1185">Reference proteome</keyword>
<dbReference type="InterPro" id="IPR040034">
    <property type="entry name" value="CENP-H"/>
</dbReference>
<dbReference type="PANTHER" id="PTHR48122:SF1">
    <property type="entry name" value="CENTROMERE PROTEIN H"/>
    <property type="match status" value="1"/>
</dbReference>
<feature type="coiled-coil region" evidence="8">
    <location>
        <begin position="12"/>
        <end position="39"/>
    </location>
</feature>
<comment type="caution">
    <text evidence="10">The sequence shown here is derived from an EMBL/GenBank/DDBJ whole genome shotgun (WGS) entry which is preliminary data.</text>
</comment>
<keyword evidence="3" id="KW-0158">Chromosome</keyword>